<dbReference type="RefSeq" id="WP_237872541.1">
    <property type="nucleotide sequence ID" value="NZ_JAKLTR010000008.1"/>
</dbReference>
<evidence type="ECO:0000256" key="5">
    <source>
        <dbReference type="ARBA" id="ARBA00022840"/>
    </source>
</evidence>
<reference evidence="9" key="1">
    <citation type="submission" date="2022-01" db="EMBL/GenBank/DDBJ databases">
        <authorList>
            <person name="Jo J.-H."/>
            <person name="Im W.-T."/>
        </authorList>
    </citation>
    <scope>NUCLEOTIDE SEQUENCE</scope>
    <source>
        <strain evidence="9">NA20</strain>
    </source>
</reference>
<dbReference type="Gene3D" id="3.40.50.10840">
    <property type="entry name" value="Putative sugar-binding, N-terminal domain"/>
    <property type="match status" value="1"/>
</dbReference>
<dbReference type="InterPro" id="IPR010737">
    <property type="entry name" value="4-carb_acid_sugar_kinase_N"/>
</dbReference>
<dbReference type="InterPro" id="IPR031475">
    <property type="entry name" value="NBD_C"/>
</dbReference>
<comment type="similarity">
    <text evidence="1">Belongs to the four-carbon acid sugar kinase family.</text>
</comment>
<evidence type="ECO:0000256" key="1">
    <source>
        <dbReference type="ARBA" id="ARBA00005715"/>
    </source>
</evidence>
<keyword evidence="2" id="KW-0808">Transferase</keyword>
<evidence type="ECO:0000256" key="6">
    <source>
        <dbReference type="ARBA" id="ARBA00023277"/>
    </source>
</evidence>
<keyword evidence="5" id="KW-0067">ATP-binding</keyword>
<dbReference type="Gene3D" id="3.40.980.20">
    <property type="entry name" value="Four-carbon acid sugar kinase, nucleotide binding domain"/>
    <property type="match status" value="1"/>
</dbReference>
<evidence type="ECO:0000259" key="8">
    <source>
        <dbReference type="Pfam" id="PF17042"/>
    </source>
</evidence>
<evidence type="ECO:0000313" key="9">
    <source>
        <dbReference type="EMBL" id="MCG2615306.1"/>
    </source>
</evidence>
<evidence type="ECO:0000256" key="4">
    <source>
        <dbReference type="ARBA" id="ARBA00022777"/>
    </source>
</evidence>
<dbReference type="EMBL" id="JAKLTR010000008">
    <property type="protein sequence ID" value="MCG2615306.1"/>
    <property type="molecule type" value="Genomic_DNA"/>
</dbReference>
<dbReference type="Proteomes" id="UP001165367">
    <property type="component" value="Unassembled WGS sequence"/>
</dbReference>
<sequence length="436" mass="46727">MIQHKNILLAFYGDDFTGSTDALEFISNAGATAMLFIKPPTAAQLAQYPSLNVIGIAGATRSLATPEMKDELLPALVQLKATGAKHVHYKVCSTFDSSPATGSIGKAMDIAQQLFPDKPIPVLGGMPALGRYCVFGNLFARMGIGSNGTIYRLDRHPSMMNHPVTPADESDLILHLQKQTSNRGCLIDIIQQTNPVKEWMPATAAECDFVLLDALRDDDLERTGEWLEQQAQQRSTLFSIGSSGIEMALGKYWNATGKLRRVQQWADPGIADPLLVVSGSCSPITTGQIEYATRSGFQLVELNASAAIDSTIDLKKVIHQVNDLLKDRKHVLVHTGTRKAKNLPSKILGSTLGLIAKAAAEAGATKRIIIAGGDTSSYAARAMEIDAVSMIAPLVSGAPLCRAYSANKAIDGLEVNFKGGQVGADDYFALCVRGKK</sequence>
<dbReference type="SUPFAM" id="SSF142764">
    <property type="entry name" value="YgbK-like"/>
    <property type="match status" value="1"/>
</dbReference>
<dbReference type="GO" id="GO:0016301">
    <property type="term" value="F:kinase activity"/>
    <property type="evidence" value="ECO:0007669"/>
    <property type="project" value="UniProtKB-KW"/>
</dbReference>
<keyword evidence="6" id="KW-0119">Carbohydrate metabolism</keyword>
<proteinExistence type="inferred from homology"/>
<organism evidence="9 10">
    <name type="scientific">Terrimonas ginsenosidimutans</name>
    <dbReference type="NCBI Taxonomy" id="2908004"/>
    <lineage>
        <taxon>Bacteria</taxon>
        <taxon>Pseudomonadati</taxon>
        <taxon>Bacteroidota</taxon>
        <taxon>Chitinophagia</taxon>
        <taxon>Chitinophagales</taxon>
        <taxon>Chitinophagaceae</taxon>
        <taxon>Terrimonas</taxon>
    </lineage>
</organism>
<accession>A0ABS9KSK0</accession>
<dbReference type="Pfam" id="PF17042">
    <property type="entry name" value="NBD_C"/>
    <property type="match status" value="1"/>
</dbReference>
<evidence type="ECO:0000259" key="7">
    <source>
        <dbReference type="Pfam" id="PF07005"/>
    </source>
</evidence>
<gene>
    <name evidence="9" type="ORF">LZZ85_13485</name>
</gene>
<keyword evidence="10" id="KW-1185">Reference proteome</keyword>
<comment type="caution">
    <text evidence="9">The sequence shown here is derived from an EMBL/GenBank/DDBJ whole genome shotgun (WGS) entry which is preliminary data.</text>
</comment>
<feature type="domain" description="Four-carbon acid sugar kinase nucleotide binding" evidence="8">
    <location>
        <begin position="275"/>
        <end position="428"/>
    </location>
</feature>
<keyword evidence="4 9" id="KW-0418">Kinase</keyword>
<evidence type="ECO:0000256" key="2">
    <source>
        <dbReference type="ARBA" id="ARBA00022679"/>
    </source>
</evidence>
<name>A0ABS9KSK0_9BACT</name>
<keyword evidence="3" id="KW-0547">Nucleotide-binding</keyword>
<dbReference type="InterPro" id="IPR042213">
    <property type="entry name" value="NBD_C_sf"/>
</dbReference>
<evidence type="ECO:0000256" key="3">
    <source>
        <dbReference type="ARBA" id="ARBA00022741"/>
    </source>
</evidence>
<evidence type="ECO:0000313" key="10">
    <source>
        <dbReference type="Proteomes" id="UP001165367"/>
    </source>
</evidence>
<dbReference type="Pfam" id="PF07005">
    <property type="entry name" value="SBD_N"/>
    <property type="match status" value="1"/>
</dbReference>
<feature type="domain" description="Four-carbon acid sugar kinase N-terminal" evidence="7">
    <location>
        <begin position="9"/>
        <end position="249"/>
    </location>
</feature>
<dbReference type="InterPro" id="IPR037051">
    <property type="entry name" value="4-carb_acid_sugar_kinase_N_sf"/>
</dbReference>
<protein>
    <submittedName>
        <fullName evidence="9">Four-carbon acid sugar kinase family protein</fullName>
    </submittedName>
</protein>